<dbReference type="Proteomes" id="UP000637061">
    <property type="component" value="Unassembled WGS sequence"/>
</dbReference>
<dbReference type="EMBL" id="JAEHTE010000046">
    <property type="protein sequence ID" value="MBI6887209.1"/>
    <property type="molecule type" value="Genomic_DNA"/>
</dbReference>
<gene>
    <name evidence="1" type="ORF">JEU22_25230</name>
</gene>
<sequence>MLAQIENEGCLYQDDVVDHIVRAKAEDLLRENSEGNLVLGTTVLNAFKKLTPDSVVWVGPDKYWRWRVAEDEPGRNARG</sequence>
<dbReference type="Pfam" id="PF22266">
    <property type="entry name" value="DUF6953"/>
    <property type="match status" value="1"/>
</dbReference>
<name>A0A8I1ELA5_PSEPU</name>
<dbReference type="InterPro" id="IPR054228">
    <property type="entry name" value="DUF6953"/>
</dbReference>
<organism evidence="1 2">
    <name type="scientific">Pseudomonas putida</name>
    <name type="common">Arthrobacter siderocapsulatus</name>
    <dbReference type="NCBI Taxonomy" id="303"/>
    <lineage>
        <taxon>Bacteria</taxon>
        <taxon>Pseudomonadati</taxon>
        <taxon>Pseudomonadota</taxon>
        <taxon>Gammaproteobacteria</taxon>
        <taxon>Pseudomonadales</taxon>
        <taxon>Pseudomonadaceae</taxon>
        <taxon>Pseudomonas</taxon>
    </lineage>
</organism>
<comment type="caution">
    <text evidence="1">The sequence shown here is derived from an EMBL/GenBank/DDBJ whole genome shotgun (WGS) entry which is preliminary data.</text>
</comment>
<evidence type="ECO:0000313" key="2">
    <source>
        <dbReference type="Proteomes" id="UP000637061"/>
    </source>
</evidence>
<dbReference type="AlphaFoldDB" id="A0A8I1ELA5"/>
<protein>
    <submittedName>
        <fullName evidence="1">Uncharacterized protein</fullName>
    </submittedName>
</protein>
<accession>A0A8I1ELA5</accession>
<proteinExistence type="predicted"/>
<reference evidence="1" key="1">
    <citation type="submission" date="2020-12" db="EMBL/GenBank/DDBJ databases">
        <title>Enhanced detection system for hospital associated transmission using whole genome sequencing surveillance.</title>
        <authorList>
            <person name="Harrison L.H."/>
            <person name="Van Tyne D."/>
            <person name="Marsh J.W."/>
            <person name="Griffith M.P."/>
            <person name="Snyder D.J."/>
            <person name="Cooper V.S."/>
            <person name="Mustapha M."/>
        </authorList>
    </citation>
    <scope>NUCLEOTIDE SEQUENCE</scope>
    <source>
        <strain evidence="1">PSB00042</strain>
    </source>
</reference>
<evidence type="ECO:0000313" key="1">
    <source>
        <dbReference type="EMBL" id="MBI6887209.1"/>
    </source>
</evidence>